<dbReference type="AlphaFoldDB" id="A0A431W386"/>
<protein>
    <submittedName>
        <fullName evidence="1">Aminoglycoside 6-adenylyltransferase</fullName>
    </submittedName>
</protein>
<comment type="caution">
    <text evidence="1">The sequence shown here is derived from an EMBL/GenBank/DDBJ whole genome shotgun (WGS) entry which is preliminary data.</text>
</comment>
<dbReference type="Pfam" id="PF04439">
    <property type="entry name" value="Adenyl_transf"/>
    <property type="match status" value="1"/>
</dbReference>
<dbReference type="EMBL" id="RXPE01000003">
    <property type="protein sequence ID" value="RTR29883.1"/>
    <property type="molecule type" value="Genomic_DNA"/>
</dbReference>
<evidence type="ECO:0000313" key="1">
    <source>
        <dbReference type="EMBL" id="RTR29883.1"/>
    </source>
</evidence>
<dbReference type="Proteomes" id="UP000277766">
    <property type="component" value="Unassembled WGS sequence"/>
</dbReference>
<keyword evidence="1" id="KW-0548">Nucleotidyltransferase</keyword>
<dbReference type="InterPro" id="IPR043519">
    <property type="entry name" value="NT_sf"/>
</dbReference>
<name>A0A431W386_9DEIO</name>
<evidence type="ECO:0000313" key="2">
    <source>
        <dbReference type="Proteomes" id="UP000277766"/>
    </source>
</evidence>
<dbReference type="SUPFAM" id="SSF81631">
    <property type="entry name" value="PAP/OAS1 substrate-binding domain"/>
    <property type="match status" value="1"/>
</dbReference>
<keyword evidence="1" id="KW-0808">Transferase</keyword>
<organism evidence="1 2">
    <name type="scientific">Deinococcus radiophilus</name>
    <dbReference type="NCBI Taxonomy" id="32062"/>
    <lineage>
        <taxon>Bacteria</taxon>
        <taxon>Thermotogati</taxon>
        <taxon>Deinococcota</taxon>
        <taxon>Deinococci</taxon>
        <taxon>Deinococcales</taxon>
        <taxon>Deinococcaceae</taxon>
        <taxon>Deinococcus</taxon>
    </lineage>
</organism>
<dbReference type="Gene3D" id="1.20.120.330">
    <property type="entry name" value="Nucleotidyltransferases domain 2"/>
    <property type="match status" value="1"/>
</dbReference>
<dbReference type="GO" id="GO:0016779">
    <property type="term" value="F:nucleotidyltransferase activity"/>
    <property type="evidence" value="ECO:0007669"/>
    <property type="project" value="UniProtKB-KW"/>
</dbReference>
<dbReference type="SUPFAM" id="SSF81301">
    <property type="entry name" value="Nucleotidyltransferase"/>
    <property type="match status" value="1"/>
</dbReference>
<dbReference type="InterPro" id="IPR007530">
    <property type="entry name" value="Aminoglycoside_adenylylTfrase"/>
</dbReference>
<accession>A0A431W386</accession>
<sequence length="298" mass="33212">MCVSSPLQHQRPVSDTLDWGMADPLHQVLALAHQDSRVRAVILSGSRVNPQAVPDAFQDYDVTLYVRDLPSFTQSHRWIDRFGERMILQIPALMGGAEYDHTSPITYLMQFVDGSRLDLGLIPVELRAEFPPESLSRVLLDKDDLFPDLPAPHGGDHFPTPPSAQAYADSCNEFWWLAPYVVKGLRRGQLGYAKYHLDSLMRGELLRMLEWAFGCRTGWAANPGKFGSRFGGVLPAGWLTRLEQTYAGADTGANWDALLTMTALFRDAAQEVAACSGHTYPTQDDERVSAYLAQMRVA</sequence>
<dbReference type="Gene3D" id="3.30.460.10">
    <property type="entry name" value="Beta Polymerase, domain 2"/>
    <property type="match status" value="1"/>
</dbReference>
<proteinExistence type="predicted"/>
<dbReference type="OrthoDB" id="9776406at2"/>
<keyword evidence="2" id="KW-1185">Reference proteome</keyword>
<gene>
    <name evidence="1" type="ORF">EJ104_02765</name>
</gene>
<reference evidence="1 2" key="1">
    <citation type="submission" date="2018-12" db="EMBL/GenBank/DDBJ databases">
        <title>Deinococcus radiophilus ATCC 27603 genome sequencing and assembly.</title>
        <authorList>
            <person name="Maclea K.S."/>
            <person name="Maynard C.R."/>
        </authorList>
    </citation>
    <scope>NUCLEOTIDE SEQUENCE [LARGE SCALE GENOMIC DNA]</scope>
    <source>
        <strain evidence="1 2">ATCC 27603</strain>
    </source>
</reference>